<name>A0ACC1QVF3_9HYPO</name>
<accession>A0ACC1QVF3</accession>
<keyword evidence="2" id="KW-1185">Reference proteome</keyword>
<evidence type="ECO:0000313" key="1">
    <source>
        <dbReference type="EMBL" id="KAJ3493052.1"/>
    </source>
</evidence>
<protein>
    <submittedName>
        <fullName evidence="1">Uncharacterized protein</fullName>
    </submittedName>
</protein>
<evidence type="ECO:0000313" key="2">
    <source>
        <dbReference type="Proteomes" id="UP001148737"/>
    </source>
</evidence>
<dbReference type="EMBL" id="JANAKD010000528">
    <property type="protein sequence ID" value="KAJ3493052.1"/>
    <property type="molecule type" value="Genomic_DNA"/>
</dbReference>
<proteinExistence type="predicted"/>
<comment type="caution">
    <text evidence="1">The sequence shown here is derived from an EMBL/GenBank/DDBJ whole genome shotgun (WGS) entry which is preliminary data.</text>
</comment>
<organism evidence="1 2">
    <name type="scientific">Lecanicillium saksenae</name>
    <dbReference type="NCBI Taxonomy" id="468837"/>
    <lineage>
        <taxon>Eukaryota</taxon>
        <taxon>Fungi</taxon>
        <taxon>Dikarya</taxon>
        <taxon>Ascomycota</taxon>
        <taxon>Pezizomycotina</taxon>
        <taxon>Sordariomycetes</taxon>
        <taxon>Hypocreomycetidae</taxon>
        <taxon>Hypocreales</taxon>
        <taxon>Cordycipitaceae</taxon>
        <taxon>Lecanicillium</taxon>
    </lineage>
</organism>
<gene>
    <name evidence="1" type="ORF">NLG97_g4982</name>
</gene>
<reference evidence="1" key="1">
    <citation type="submission" date="2022-07" db="EMBL/GenBank/DDBJ databases">
        <title>Genome Sequence of Lecanicillium saksenae.</title>
        <authorList>
            <person name="Buettner E."/>
        </authorList>
    </citation>
    <scope>NUCLEOTIDE SEQUENCE</scope>
    <source>
        <strain evidence="1">VT-O1</strain>
    </source>
</reference>
<sequence>MPLRQAVSAYEEIRAQGFLPRDIVIGGDSAGGNLTMQFLGHALHPQTGVTEIKLSEPFGGAFLVSPYLGRADSGPSFTKFHYNDMVSRDIIKKLSYEVVRPEEYEARESMQEPWSLPLEANHGWFQDFDTVVPKIYVTWGEREVMGDHSRAMIETLKREAPGVDMLTYEAPKELHDGLLLEHLFKKPAMNTKKMKTWYKSVIMQ</sequence>
<dbReference type="Proteomes" id="UP001148737">
    <property type="component" value="Unassembled WGS sequence"/>
</dbReference>